<dbReference type="GO" id="GO:0030976">
    <property type="term" value="F:thiamine pyrophosphate binding"/>
    <property type="evidence" value="ECO:0007669"/>
    <property type="project" value="TreeGrafter"/>
</dbReference>
<gene>
    <name evidence="3" type="ORF">GM661_00730</name>
</gene>
<dbReference type="InterPro" id="IPR015077">
    <property type="entry name" value="DUF1858"/>
</dbReference>
<sequence>MENRYFSIEESLADISGKYPELIALLVNKGFAQLKDEKKRKELGRGISLKQAVELKGLNLEKLVKLMIKEIETKDDRTDITVIEKNGAGDLRVEGLLPCPVRLPLLERLETATANMSSPVSLELKAASQGLGWLKDKLSAGIEAKDLADIFISAGFDLFFDRNLMEGFRQQGVFKDSTGINELNSVFKDTGVDLLDPVGDYAVLAVVPAVFLINRAELAGRRIPHSWEDILSGEFKESVSLPVSDFDLFNAILLNIYHQYGREGVKKLAVSLLKSQHPSQMIQQGGRKQSGEAAVTIMPYFFTRMAERFPHLEFIWPEDGAIISPIFMLIKEDSLPAVQPLVDFFASEEVAEILAGQGLFPSVLPGIDNGLDREAGFMWPGWDFLRNENPGRIIDKLTKEFNNHLKGVG</sequence>
<protein>
    <submittedName>
        <fullName evidence="3">DUF1858 domain-containing protein</fullName>
    </submittedName>
</protein>
<dbReference type="SUPFAM" id="SSF140683">
    <property type="entry name" value="SP0561-like"/>
    <property type="match status" value="1"/>
</dbReference>
<feature type="domain" description="DUF1858" evidence="2">
    <location>
        <begin position="9"/>
        <end position="64"/>
    </location>
</feature>
<organism evidence="3 4">
    <name type="scientific">Iocasia fonsfrigidae</name>
    <dbReference type="NCBI Taxonomy" id="2682810"/>
    <lineage>
        <taxon>Bacteria</taxon>
        <taxon>Bacillati</taxon>
        <taxon>Bacillota</taxon>
        <taxon>Clostridia</taxon>
        <taxon>Halanaerobiales</taxon>
        <taxon>Halanaerobiaceae</taxon>
        <taxon>Iocasia</taxon>
    </lineage>
</organism>
<dbReference type="PANTHER" id="PTHR30006">
    <property type="entry name" value="THIAMINE-BINDING PERIPLASMIC PROTEIN-RELATED"/>
    <property type="match status" value="1"/>
</dbReference>
<dbReference type="GO" id="GO:0030288">
    <property type="term" value="C:outer membrane-bounded periplasmic space"/>
    <property type="evidence" value="ECO:0007669"/>
    <property type="project" value="TreeGrafter"/>
</dbReference>
<dbReference type="EMBL" id="CP046640">
    <property type="protein sequence ID" value="QTL96599.1"/>
    <property type="molecule type" value="Genomic_DNA"/>
</dbReference>
<keyword evidence="1" id="KW-0732">Signal</keyword>
<name>A0A8A7KB79_9FIRM</name>
<dbReference type="Pfam" id="PF08984">
    <property type="entry name" value="DUF1858"/>
    <property type="match status" value="1"/>
</dbReference>
<dbReference type="PANTHER" id="PTHR30006:SF2">
    <property type="entry name" value="ABC TRANSPORTER SUBSTRATE-BINDING PROTEIN"/>
    <property type="match status" value="1"/>
</dbReference>
<dbReference type="Pfam" id="PF13343">
    <property type="entry name" value="SBP_bac_6"/>
    <property type="match status" value="1"/>
</dbReference>
<dbReference type="GO" id="GO:0015888">
    <property type="term" value="P:thiamine transport"/>
    <property type="evidence" value="ECO:0007669"/>
    <property type="project" value="TreeGrafter"/>
</dbReference>
<dbReference type="KEGG" id="ifn:GM661_00730"/>
<dbReference type="Proteomes" id="UP000665020">
    <property type="component" value="Chromosome"/>
</dbReference>
<dbReference type="SUPFAM" id="SSF53850">
    <property type="entry name" value="Periplasmic binding protein-like II"/>
    <property type="match status" value="1"/>
</dbReference>
<reference evidence="3" key="1">
    <citation type="submission" date="2019-12" db="EMBL/GenBank/DDBJ databases">
        <authorList>
            <person name="zhang j."/>
            <person name="sun C.M."/>
        </authorList>
    </citation>
    <scope>NUCLEOTIDE SEQUENCE</scope>
    <source>
        <strain evidence="3">NS-1</strain>
    </source>
</reference>
<keyword evidence="4" id="KW-1185">Reference proteome</keyword>
<dbReference type="Gene3D" id="3.40.190.10">
    <property type="entry name" value="Periplasmic binding protein-like II"/>
    <property type="match status" value="2"/>
</dbReference>
<evidence type="ECO:0000313" key="3">
    <source>
        <dbReference type="EMBL" id="QTL96599.1"/>
    </source>
</evidence>
<evidence type="ECO:0000256" key="1">
    <source>
        <dbReference type="ARBA" id="ARBA00022729"/>
    </source>
</evidence>
<proteinExistence type="predicted"/>
<evidence type="ECO:0000259" key="2">
    <source>
        <dbReference type="Pfam" id="PF08984"/>
    </source>
</evidence>
<dbReference type="RefSeq" id="WP_230868316.1">
    <property type="nucleotide sequence ID" value="NZ_CP046640.1"/>
</dbReference>
<dbReference type="AlphaFoldDB" id="A0A8A7KB79"/>
<dbReference type="InterPro" id="IPR038062">
    <property type="entry name" value="ScdA-like_N_sf"/>
</dbReference>
<dbReference type="Gene3D" id="1.10.3910.10">
    <property type="entry name" value="SP0561-like"/>
    <property type="match status" value="1"/>
</dbReference>
<dbReference type="GO" id="GO:0030975">
    <property type="term" value="F:thiamine binding"/>
    <property type="evidence" value="ECO:0007669"/>
    <property type="project" value="TreeGrafter"/>
</dbReference>
<accession>A0A8A7KB79</accession>
<evidence type="ECO:0000313" key="4">
    <source>
        <dbReference type="Proteomes" id="UP000665020"/>
    </source>
</evidence>